<evidence type="ECO:0000259" key="1">
    <source>
        <dbReference type="Pfam" id="PF05699"/>
    </source>
</evidence>
<sequence length="657" mass="75271">MGKWAQYGKQYNKNWEKDDALKDWIHSVPGDNSKAFCRYCKCDIHAYHTNLLSHASTVKHKRNSAPFSSSRTLYDVDCHSKNVDHTVKIAELKLAAHIACHSSTPTIDHLGEVIKDISGKDIALHRMKCSALIKHVLGPAVHEELISDLDKNETVYSLIIDESTDIGPEKQLCVMVRYYSRSLKSITTTFLGIISLDSVTANEIFNTITKFLAANRLAIDRCLGLATDGCSTMCGKINFVIARFREVCPDIVHIKCICHSIQLSSSRALMVMPSNVEFMIAETYNWFYHSSIRQQKYKQLYECIDVGEEPMKILKLSDTRWLSIATCVQRVLEHYEELKLHFQIVKKEACSYTAELLYQMFSTPENKLYLVFLRPILQELSQVNKLFESDKASPVQLVTELLTLYRNMLQRILRPTTFTSWGATLAYNLENGSNYLPLAAINFGIEFQLSLHESQIERSSAEQIKEHCRDYLLELLKEIRQRLPDNIQQLESLVDLSPSVVLGAQKPQLLKLSFLPLYKGNLGDLEQQWMRISTLSWPTFSDNDIEQFWVTVVNHIDASGNHDFLQLGHFALCMLALPFSNAAVERTFSQMNLIKLKLRNKLRRGTLEALLHIRSYMRRRGICCREFTPTTKMLSKFNAVIYASDDDSIPEEYFTSS</sequence>
<dbReference type="RefSeq" id="XP_030061379.1">
    <property type="nucleotide sequence ID" value="XM_030205519.1"/>
</dbReference>
<dbReference type="AlphaFoldDB" id="A0A6P7YE82"/>
<dbReference type="OrthoDB" id="6782434at2759"/>
<evidence type="ECO:0000313" key="4">
    <source>
        <dbReference type="RefSeq" id="XP_030061379.1"/>
    </source>
</evidence>
<feature type="domain" description="HAT C-terminal dimerisation" evidence="1">
    <location>
        <begin position="541"/>
        <end position="616"/>
    </location>
</feature>
<dbReference type="GO" id="GO:0046983">
    <property type="term" value="F:protein dimerization activity"/>
    <property type="evidence" value="ECO:0007669"/>
    <property type="project" value="InterPro"/>
</dbReference>
<dbReference type="SUPFAM" id="SSF53098">
    <property type="entry name" value="Ribonuclease H-like"/>
    <property type="match status" value="1"/>
</dbReference>
<dbReference type="InterPro" id="IPR008906">
    <property type="entry name" value="HATC_C_dom"/>
</dbReference>
<reference evidence="3 4" key="1">
    <citation type="submission" date="2025-04" db="UniProtKB">
        <authorList>
            <consortium name="RefSeq"/>
        </authorList>
    </citation>
    <scope>IDENTIFICATION</scope>
</reference>
<name>A0A6P7YE82_9AMPH</name>
<dbReference type="RefSeq" id="XP_030061371.1">
    <property type="nucleotide sequence ID" value="XM_030205511.1"/>
</dbReference>
<keyword evidence="2" id="KW-1185">Reference proteome</keyword>
<dbReference type="PANTHER" id="PTHR37162">
    <property type="entry name" value="HAT FAMILY DIMERISATION DOMAINCONTAINING PROTEIN-RELATED"/>
    <property type="match status" value="1"/>
</dbReference>
<gene>
    <name evidence="3 4 5" type="primary">LOC115471716</name>
</gene>
<dbReference type="Pfam" id="PF05699">
    <property type="entry name" value="Dimer_Tnp_hAT"/>
    <property type="match status" value="1"/>
</dbReference>
<protein>
    <submittedName>
        <fullName evidence="3 4">Uncharacterized protein LOC115471716</fullName>
    </submittedName>
</protein>
<dbReference type="GeneID" id="115471716"/>
<evidence type="ECO:0000313" key="2">
    <source>
        <dbReference type="Proteomes" id="UP000515156"/>
    </source>
</evidence>
<dbReference type="InterPro" id="IPR012337">
    <property type="entry name" value="RNaseH-like_sf"/>
</dbReference>
<dbReference type="Proteomes" id="UP000515156">
    <property type="component" value="Chromosome 1"/>
</dbReference>
<dbReference type="KEGG" id="muo:115471716"/>
<dbReference type="PANTHER" id="PTHR37162:SF1">
    <property type="entry name" value="BED-TYPE DOMAIN-CONTAINING PROTEIN"/>
    <property type="match status" value="1"/>
</dbReference>
<proteinExistence type="predicted"/>
<organism evidence="2 5">
    <name type="scientific">Microcaecilia unicolor</name>
    <dbReference type="NCBI Taxonomy" id="1415580"/>
    <lineage>
        <taxon>Eukaryota</taxon>
        <taxon>Metazoa</taxon>
        <taxon>Chordata</taxon>
        <taxon>Craniata</taxon>
        <taxon>Vertebrata</taxon>
        <taxon>Euteleostomi</taxon>
        <taxon>Amphibia</taxon>
        <taxon>Gymnophiona</taxon>
        <taxon>Siphonopidae</taxon>
        <taxon>Microcaecilia</taxon>
    </lineage>
</organism>
<dbReference type="RefSeq" id="XP_030061385.1">
    <property type="nucleotide sequence ID" value="XM_030205525.1"/>
</dbReference>
<evidence type="ECO:0000313" key="5">
    <source>
        <dbReference type="RefSeq" id="XP_030061385.1"/>
    </source>
</evidence>
<evidence type="ECO:0000313" key="3">
    <source>
        <dbReference type="RefSeq" id="XP_030061371.1"/>
    </source>
</evidence>
<accession>A0A6P7YE82</accession>